<dbReference type="GO" id="GO:0008171">
    <property type="term" value="F:O-methyltransferase activity"/>
    <property type="evidence" value="ECO:0007669"/>
    <property type="project" value="InterPro"/>
</dbReference>
<comment type="similarity">
    <text evidence="4">Belongs to the class I-like SAM-binding methyltransferase superfamily. Cation-dependent O-methyltransferase family.</text>
</comment>
<accession>A0A8H8TW66</accession>
<evidence type="ECO:0000256" key="2">
    <source>
        <dbReference type="ARBA" id="ARBA00022679"/>
    </source>
</evidence>
<keyword evidence="2 5" id="KW-0808">Transferase</keyword>
<dbReference type="InterPro" id="IPR050362">
    <property type="entry name" value="Cation-dep_OMT"/>
</dbReference>
<sequence length="278" mass="30215">MHQDISFCAHELSTPKSPDPNGDMVRHASLMAAPKNLYIRFRCILDTSITLDERSLKVIDFENFRLAPRFDNAAQSALLRPNPKLAHALANSKAKGLPPISVVPLSGQYLSILAGIMGAKSVLEIGTLGGYSTICFAEAGAKVTSIEIDPRHRDVALENVDGLDVEILLGAALEVLPKLAEEGRQFDMVFIDADFDDQWEHFDWAVKLTRPKGCVFLDDVVVSMLKNGQTGEGGSDSILTKVGKDDRVMATLVSTAATHPMIPTPAMNGFIMAMVKDH</sequence>
<reference evidence="5 6" key="1">
    <citation type="submission" date="2018-05" db="EMBL/GenBank/DDBJ databases">
        <title>Genome sequencing and assembly of the regulated plant pathogen Lachnellula willkommii and related sister species for the development of diagnostic species identification markers.</title>
        <authorList>
            <person name="Giroux E."/>
            <person name="Bilodeau G."/>
        </authorList>
    </citation>
    <scope>NUCLEOTIDE SEQUENCE [LARGE SCALE GENOMIC DNA]</scope>
    <source>
        <strain evidence="5 6">CBS 185.66</strain>
    </source>
</reference>
<dbReference type="PANTHER" id="PTHR10509">
    <property type="entry name" value="O-METHYLTRANSFERASE-RELATED"/>
    <property type="match status" value="1"/>
</dbReference>
<dbReference type="GO" id="GO:0032259">
    <property type="term" value="P:methylation"/>
    <property type="evidence" value="ECO:0007669"/>
    <property type="project" value="UniProtKB-KW"/>
</dbReference>
<keyword evidence="3" id="KW-0949">S-adenosyl-L-methionine</keyword>
<dbReference type="RefSeq" id="XP_031001763.1">
    <property type="nucleotide sequence ID" value="XM_031153390.1"/>
</dbReference>
<evidence type="ECO:0000313" key="6">
    <source>
        <dbReference type="Proteomes" id="UP000431533"/>
    </source>
</evidence>
<keyword evidence="1 5" id="KW-0489">Methyltransferase</keyword>
<dbReference type="InterPro" id="IPR002935">
    <property type="entry name" value="SAM_O-MeTrfase"/>
</dbReference>
<evidence type="ECO:0000313" key="5">
    <source>
        <dbReference type="EMBL" id="TVY22975.1"/>
    </source>
</evidence>
<name>A0A8H8TW66_9HELO</name>
<dbReference type="PROSITE" id="PS51682">
    <property type="entry name" value="SAM_OMT_I"/>
    <property type="match status" value="1"/>
</dbReference>
<organism evidence="5 6">
    <name type="scientific">Lachnellula hyalina</name>
    <dbReference type="NCBI Taxonomy" id="1316788"/>
    <lineage>
        <taxon>Eukaryota</taxon>
        <taxon>Fungi</taxon>
        <taxon>Dikarya</taxon>
        <taxon>Ascomycota</taxon>
        <taxon>Pezizomycotina</taxon>
        <taxon>Leotiomycetes</taxon>
        <taxon>Helotiales</taxon>
        <taxon>Lachnaceae</taxon>
        <taxon>Lachnellula</taxon>
    </lineage>
</organism>
<dbReference type="InterPro" id="IPR029063">
    <property type="entry name" value="SAM-dependent_MTases_sf"/>
</dbReference>
<proteinExistence type="inferred from homology"/>
<dbReference type="GO" id="GO:0008757">
    <property type="term" value="F:S-adenosylmethionine-dependent methyltransferase activity"/>
    <property type="evidence" value="ECO:0007669"/>
    <property type="project" value="TreeGrafter"/>
</dbReference>
<evidence type="ECO:0000256" key="4">
    <source>
        <dbReference type="ARBA" id="ARBA00023453"/>
    </source>
</evidence>
<keyword evidence="6" id="KW-1185">Reference proteome</keyword>
<dbReference type="SUPFAM" id="SSF53335">
    <property type="entry name" value="S-adenosyl-L-methionine-dependent methyltransferases"/>
    <property type="match status" value="1"/>
</dbReference>
<dbReference type="OrthoDB" id="10251242at2759"/>
<gene>
    <name evidence="5" type="primary">mdmC_0</name>
    <name evidence="5" type="ORF">LHYA1_G008470</name>
</gene>
<comment type="caution">
    <text evidence="5">The sequence shown here is derived from an EMBL/GenBank/DDBJ whole genome shotgun (WGS) entry which is preliminary data.</text>
</comment>
<protein>
    <submittedName>
        <fullName evidence="5">O-methyltransferase</fullName>
    </submittedName>
</protein>
<dbReference type="Gene3D" id="3.40.50.150">
    <property type="entry name" value="Vaccinia Virus protein VP39"/>
    <property type="match status" value="1"/>
</dbReference>
<dbReference type="Pfam" id="PF01596">
    <property type="entry name" value="Methyltransf_3"/>
    <property type="match status" value="1"/>
</dbReference>
<dbReference type="GeneID" id="41988668"/>
<evidence type="ECO:0000256" key="1">
    <source>
        <dbReference type="ARBA" id="ARBA00022603"/>
    </source>
</evidence>
<dbReference type="EMBL" id="QGMH01000213">
    <property type="protein sequence ID" value="TVY22975.1"/>
    <property type="molecule type" value="Genomic_DNA"/>
</dbReference>
<dbReference type="Proteomes" id="UP000431533">
    <property type="component" value="Unassembled WGS sequence"/>
</dbReference>
<dbReference type="AlphaFoldDB" id="A0A8H8TW66"/>
<dbReference type="CDD" id="cd02440">
    <property type="entry name" value="AdoMet_MTases"/>
    <property type="match status" value="1"/>
</dbReference>
<dbReference type="PANTHER" id="PTHR10509:SF14">
    <property type="entry name" value="CAFFEOYL-COA O-METHYLTRANSFERASE 3-RELATED"/>
    <property type="match status" value="1"/>
</dbReference>
<evidence type="ECO:0000256" key="3">
    <source>
        <dbReference type="ARBA" id="ARBA00022691"/>
    </source>
</evidence>